<feature type="chain" id="PRO_5044267191" evidence="2">
    <location>
        <begin position="25"/>
        <end position="84"/>
    </location>
</feature>
<proteinExistence type="predicted"/>
<evidence type="ECO:0000313" key="4">
    <source>
        <dbReference type="Proteomes" id="UP001059745"/>
    </source>
</evidence>
<keyword evidence="2" id="KW-0732">Signal</keyword>
<dbReference type="EMBL" id="CP104215">
    <property type="protein sequence ID" value="UWX72538.1"/>
    <property type="molecule type" value="Genomic_DNA"/>
</dbReference>
<accession>A0AB38TZL4</accession>
<dbReference type="AlphaFoldDB" id="A0AB38TZL4"/>
<name>A0AB38TZL4_BURGA</name>
<evidence type="ECO:0000256" key="1">
    <source>
        <dbReference type="SAM" id="MobiDB-lite"/>
    </source>
</evidence>
<organism evidence="3 4">
    <name type="scientific">Burkholderia gladioli</name>
    <name type="common">Pseudomonas marginata</name>
    <name type="synonym">Phytomonas marginata</name>
    <dbReference type="NCBI Taxonomy" id="28095"/>
    <lineage>
        <taxon>Bacteria</taxon>
        <taxon>Pseudomonadati</taxon>
        <taxon>Pseudomonadota</taxon>
        <taxon>Betaproteobacteria</taxon>
        <taxon>Burkholderiales</taxon>
        <taxon>Burkholderiaceae</taxon>
        <taxon>Burkholderia</taxon>
    </lineage>
</organism>
<dbReference type="RefSeq" id="WP_036053964.1">
    <property type="nucleotide sequence ID" value="NZ_CADEPT010000008.1"/>
</dbReference>
<gene>
    <name evidence="3" type="ORF">NYZ96_29380</name>
</gene>
<reference evidence="3" key="1">
    <citation type="submission" date="2022-09" db="EMBL/GenBank/DDBJ databases">
        <title>Genomic of Burkholderia gladioli.</title>
        <authorList>
            <person name="Wu H."/>
        </authorList>
    </citation>
    <scope>NUCLEOTIDE SEQUENCE</scope>
    <source>
        <strain evidence="3">ZN-S4</strain>
    </source>
</reference>
<sequence>MMMRKPYSILAASALLAFASSAFAAGDDAQAPSQSAGATAQQARAQDSANVNAGYGAQPRYTAEAGKRAQDPFTINGRSMYDVH</sequence>
<evidence type="ECO:0000313" key="3">
    <source>
        <dbReference type="EMBL" id="UWX72538.1"/>
    </source>
</evidence>
<protein>
    <submittedName>
        <fullName evidence="3">Uncharacterized protein</fullName>
    </submittedName>
</protein>
<evidence type="ECO:0000256" key="2">
    <source>
        <dbReference type="SAM" id="SignalP"/>
    </source>
</evidence>
<feature type="region of interest" description="Disordered" evidence="1">
    <location>
        <begin position="62"/>
        <end position="84"/>
    </location>
</feature>
<feature type="signal peptide" evidence="2">
    <location>
        <begin position="1"/>
        <end position="24"/>
    </location>
</feature>
<dbReference type="Proteomes" id="UP001059745">
    <property type="component" value="Chromosome 2"/>
</dbReference>